<accession>A0A5P0YMM4</accession>
<reference evidence="1" key="3">
    <citation type="journal article" name="Syst. Appl. Microbiol.">
        <title>Streptomyces alkaliterrae sp. nov., isolated from an alkaline soil, and emended descriptions of Streptomyces alkaliphilus, Streptomyces calidiresistens and Streptomyces durbertensis.</title>
        <authorList>
            <person name="Swiecimska M."/>
            <person name="Golinska P."/>
            <person name="Nouioui I."/>
            <person name="Wypij M."/>
            <person name="Rai M."/>
            <person name="Sangal V."/>
            <person name="Goodfellow M."/>
        </authorList>
    </citation>
    <scope>NUCLEOTIDE SEQUENCE</scope>
    <source>
        <strain evidence="1">OF8</strain>
    </source>
</reference>
<keyword evidence="3" id="KW-1185">Reference proteome</keyword>
<dbReference type="EMBL" id="VJYK02000009">
    <property type="protein sequence ID" value="MQS00662.1"/>
    <property type="molecule type" value="Genomic_DNA"/>
</dbReference>
<dbReference type="InterPro" id="IPR004155">
    <property type="entry name" value="PBS_lyase_HEAT"/>
</dbReference>
<protein>
    <submittedName>
        <fullName evidence="2">Adenylosuccinate lyase</fullName>
    </submittedName>
</protein>
<reference evidence="4" key="2">
    <citation type="submission" date="2020-05" db="EMBL/GenBank/DDBJ databases">
        <title>Classification of alakaliphilic streptomycetes isolated from an alkaline soil next to Lonar Crater, India and a proposal for the recognition of Streptomyces alkaliterrae sp. nov.</title>
        <authorList>
            <person name="Golinska P."/>
        </authorList>
    </citation>
    <scope>NUCLEOTIDE SEQUENCE [LARGE SCALE GENOMIC DNA]</scope>
    <source>
        <strain evidence="4">OF8</strain>
    </source>
</reference>
<dbReference type="EMBL" id="JABJXA010000008">
    <property type="protein sequence ID" value="MBB1257723.1"/>
    <property type="molecule type" value="Genomic_DNA"/>
</dbReference>
<dbReference type="Pfam" id="PF03130">
    <property type="entry name" value="HEAT_PBS"/>
    <property type="match status" value="1"/>
</dbReference>
<evidence type="ECO:0000313" key="4">
    <source>
        <dbReference type="Proteomes" id="UP000517765"/>
    </source>
</evidence>
<dbReference type="Gene3D" id="1.25.10.10">
    <property type="entry name" value="Leucine-rich Repeat Variant"/>
    <property type="match status" value="1"/>
</dbReference>
<dbReference type="SUPFAM" id="SSF48371">
    <property type="entry name" value="ARM repeat"/>
    <property type="match status" value="1"/>
</dbReference>
<dbReference type="AlphaFoldDB" id="A0A5P0YMM4"/>
<comment type="caution">
    <text evidence="2">The sequence shown here is derived from an EMBL/GenBank/DDBJ whole genome shotgun (WGS) entry which is preliminary data.</text>
</comment>
<dbReference type="InterPro" id="IPR016024">
    <property type="entry name" value="ARM-type_fold"/>
</dbReference>
<dbReference type="SMART" id="SM00567">
    <property type="entry name" value="EZ_HEAT"/>
    <property type="match status" value="3"/>
</dbReference>
<reference evidence="2 3" key="1">
    <citation type="submission" date="2019-10" db="EMBL/GenBank/DDBJ databases">
        <title>Streptomyces sp. nov., a novel actinobacterium isolated from alkaline environment.</title>
        <authorList>
            <person name="Golinska P."/>
        </authorList>
    </citation>
    <scope>NUCLEOTIDE SEQUENCE [LARGE SCALE GENOMIC DNA]</scope>
    <source>
        <strain evidence="2 3">OF1</strain>
    </source>
</reference>
<evidence type="ECO:0000313" key="1">
    <source>
        <dbReference type="EMBL" id="MBB1257723.1"/>
    </source>
</evidence>
<evidence type="ECO:0000313" key="2">
    <source>
        <dbReference type="EMBL" id="MQS00662.1"/>
    </source>
</evidence>
<dbReference type="InterPro" id="IPR011989">
    <property type="entry name" value="ARM-like"/>
</dbReference>
<dbReference type="RefSeq" id="WP_143646143.1">
    <property type="nucleotide sequence ID" value="NZ_JABJXA010000008.1"/>
</dbReference>
<dbReference type="OrthoDB" id="4323392at2"/>
<gene>
    <name evidence="2" type="ORF">FNX44_001940</name>
    <name evidence="1" type="ORF">H3147_02610</name>
</gene>
<dbReference type="GO" id="GO:0016829">
    <property type="term" value="F:lyase activity"/>
    <property type="evidence" value="ECO:0007669"/>
    <property type="project" value="UniProtKB-KW"/>
</dbReference>
<dbReference type="Proteomes" id="UP000320857">
    <property type="component" value="Unassembled WGS sequence"/>
</dbReference>
<dbReference type="Proteomes" id="UP000517765">
    <property type="component" value="Unassembled WGS sequence"/>
</dbReference>
<name>A0A5P0YMM4_9ACTN</name>
<keyword evidence="2" id="KW-0456">Lyase</keyword>
<proteinExistence type="predicted"/>
<organism evidence="2 3">
    <name type="scientific">Streptomyces alkaliterrae</name>
    <dbReference type="NCBI Taxonomy" id="2213162"/>
    <lineage>
        <taxon>Bacteria</taxon>
        <taxon>Bacillati</taxon>
        <taxon>Actinomycetota</taxon>
        <taxon>Actinomycetes</taxon>
        <taxon>Kitasatosporales</taxon>
        <taxon>Streptomycetaceae</taxon>
        <taxon>Streptomyces</taxon>
    </lineage>
</organism>
<sequence>MDEWLRALLRRTAAESRRAAAGTGDAADGGEGSAEHRRLAAAVARGPEGHPELAAVLTESGRPVWAREVAACALADGGDRRAFETLVFLLNYREATRAECAAEALLRLGDPRTGRAAAALATNELRAAYALHPVLLLTRLAGPESVPALVTALRARLRPGAVPYWGLARACARGLGELGDPRARPVLTEAAAFPRLREAATDALRRLPPP</sequence>
<evidence type="ECO:0000313" key="3">
    <source>
        <dbReference type="Proteomes" id="UP000320857"/>
    </source>
</evidence>